<organism evidence="7 8">
    <name type="scientific">Chitinophaga defluvii</name>
    <dbReference type="NCBI Taxonomy" id="3163343"/>
    <lineage>
        <taxon>Bacteria</taxon>
        <taxon>Pseudomonadati</taxon>
        <taxon>Bacteroidota</taxon>
        <taxon>Chitinophagia</taxon>
        <taxon>Chitinophagales</taxon>
        <taxon>Chitinophagaceae</taxon>
        <taxon>Chitinophaga</taxon>
    </lineage>
</organism>
<feature type="domain" description="RNA polymerase sigma-70 region 2" evidence="5">
    <location>
        <begin position="10"/>
        <end position="76"/>
    </location>
</feature>
<dbReference type="InterPro" id="IPR013324">
    <property type="entry name" value="RNA_pol_sigma_r3/r4-like"/>
</dbReference>
<dbReference type="NCBIfam" id="TIGR02985">
    <property type="entry name" value="Sig70_bacteroi1"/>
    <property type="match status" value="1"/>
</dbReference>
<dbReference type="InterPro" id="IPR014327">
    <property type="entry name" value="RNA_pol_sigma70_bacteroid"/>
</dbReference>
<dbReference type="InterPro" id="IPR013325">
    <property type="entry name" value="RNA_pol_sigma_r2"/>
</dbReference>
<dbReference type="RefSeq" id="WP_354662477.1">
    <property type="nucleotide sequence ID" value="NZ_JBEXAC010000002.1"/>
</dbReference>
<gene>
    <name evidence="7" type="ORF">ABR189_21180</name>
</gene>
<dbReference type="SUPFAM" id="SSF88659">
    <property type="entry name" value="Sigma3 and sigma4 domains of RNA polymerase sigma factors"/>
    <property type="match status" value="1"/>
</dbReference>
<dbReference type="InterPro" id="IPR007627">
    <property type="entry name" value="RNA_pol_sigma70_r2"/>
</dbReference>
<dbReference type="Pfam" id="PF08281">
    <property type="entry name" value="Sigma70_r4_2"/>
    <property type="match status" value="1"/>
</dbReference>
<evidence type="ECO:0000256" key="4">
    <source>
        <dbReference type="ARBA" id="ARBA00023163"/>
    </source>
</evidence>
<comment type="similarity">
    <text evidence="1">Belongs to the sigma-70 factor family. ECF subfamily.</text>
</comment>
<keyword evidence="2" id="KW-0805">Transcription regulation</keyword>
<accession>A0ABV2TA57</accession>
<evidence type="ECO:0000256" key="2">
    <source>
        <dbReference type="ARBA" id="ARBA00023015"/>
    </source>
</evidence>
<dbReference type="SUPFAM" id="SSF88946">
    <property type="entry name" value="Sigma2 domain of RNA polymerase sigma factors"/>
    <property type="match status" value="1"/>
</dbReference>
<name>A0ABV2TA57_9BACT</name>
<keyword evidence="4" id="KW-0804">Transcription</keyword>
<dbReference type="InterPro" id="IPR036388">
    <property type="entry name" value="WH-like_DNA-bd_sf"/>
</dbReference>
<comment type="caution">
    <text evidence="7">The sequence shown here is derived from an EMBL/GenBank/DDBJ whole genome shotgun (WGS) entry which is preliminary data.</text>
</comment>
<keyword evidence="8" id="KW-1185">Reference proteome</keyword>
<evidence type="ECO:0000259" key="6">
    <source>
        <dbReference type="Pfam" id="PF08281"/>
    </source>
</evidence>
<reference evidence="7 8" key="1">
    <citation type="submission" date="2024-06" db="EMBL/GenBank/DDBJ databases">
        <title>Chitinophaga defluvii sp. nov., isolated from municipal sewage.</title>
        <authorList>
            <person name="Zhang L."/>
        </authorList>
    </citation>
    <scope>NUCLEOTIDE SEQUENCE [LARGE SCALE GENOMIC DNA]</scope>
    <source>
        <strain evidence="7 8">H8</strain>
    </source>
</reference>
<dbReference type="Gene3D" id="1.10.10.10">
    <property type="entry name" value="Winged helix-like DNA-binding domain superfamily/Winged helix DNA-binding domain"/>
    <property type="match status" value="1"/>
</dbReference>
<evidence type="ECO:0000313" key="8">
    <source>
        <dbReference type="Proteomes" id="UP001549749"/>
    </source>
</evidence>
<feature type="domain" description="RNA polymerase sigma factor 70 region 4 type 2" evidence="6">
    <location>
        <begin position="110"/>
        <end position="158"/>
    </location>
</feature>
<sequence length="174" mass="20219">MMKEDAFKAIYEQYWSKLYSVCFYTVASREVAEDLVMEIFLSLWNNREKVEIDNLEHYLIRAAKNKALKYLIKQKRSQVQLQKMVYTIPAENVVHAPESRLELKELSASISCSLGTLPQKTKEIFLLNRENGLTYQEIAHQQGVSVKTVEYHISKALRVLNRLGLTLSALFFLK</sequence>
<dbReference type="Pfam" id="PF04542">
    <property type="entry name" value="Sigma70_r2"/>
    <property type="match status" value="1"/>
</dbReference>
<evidence type="ECO:0000313" key="7">
    <source>
        <dbReference type="EMBL" id="MET6999916.1"/>
    </source>
</evidence>
<dbReference type="InterPro" id="IPR014284">
    <property type="entry name" value="RNA_pol_sigma-70_dom"/>
</dbReference>
<dbReference type="EMBL" id="JBEXAC010000002">
    <property type="protein sequence ID" value="MET6999916.1"/>
    <property type="molecule type" value="Genomic_DNA"/>
</dbReference>
<dbReference type="Proteomes" id="UP001549749">
    <property type="component" value="Unassembled WGS sequence"/>
</dbReference>
<evidence type="ECO:0000256" key="3">
    <source>
        <dbReference type="ARBA" id="ARBA00023082"/>
    </source>
</evidence>
<evidence type="ECO:0000256" key="1">
    <source>
        <dbReference type="ARBA" id="ARBA00010641"/>
    </source>
</evidence>
<evidence type="ECO:0000259" key="5">
    <source>
        <dbReference type="Pfam" id="PF04542"/>
    </source>
</evidence>
<keyword evidence="3" id="KW-0731">Sigma factor</keyword>
<dbReference type="PANTHER" id="PTHR43133:SF46">
    <property type="entry name" value="RNA POLYMERASE SIGMA-70 FACTOR ECF SUBFAMILY"/>
    <property type="match status" value="1"/>
</dbReference>
<dbReference type="NCBIfam" id="TIGR02937">
    <property type="entry name" value="sigma70-ECF"/>
    <property type="match status" value="1"/>
</dbReference>
<dbReference type="PANTHER" id="PTHR43133">
    <property type="entry name" value="RNA POLYMERASE ECF-TYPE SIGMA FACTO"/>
    <property type="match status" value="1"/>
</dbReference>
<protein>
    <submittedName>
        <fullName evidence="7">RNA polymerase sigma-70 factor</fullName>
    </submittedName>
</protein>
<dbReference type="InterPro" id="IPR039425">
    <property type="entry name" value="RNA_pol_sigma-70-like"/>
</dbReference>
<dbReference type="Gene3D" id="1.10.1740.10">
    <property type="match status" value="1"/>
</dbReference>
<proteinExistence type="inferred from homology"/>
<dbReference type="InterPro" id="IPR013249">
    <property type="entry name" value="RNA_pol_sigma70_r4_t2"/>
</dbReference>